<organism evidence="1 2">
    <name type="scientific">Candidatus Enterococcus palustris</name>
    <dbReference type="NCBI Taxonomy" id="1834189"/>
    <lineage>
        <taxon>Bacteria</taxon>
        <taxon>Bacillati</taxon>
        <taxon>Bacillota</taxon>
        <taxon>Bacilli</taxon>
        <taxon>Lactobacillales</taxon>
        <taxon>Enterococcaceae</taxon>
        <taxon>Enterococcus</taxon>
    </lineage>
</organism>
<keyword evidence="2" id="KW-1185">Reference proteome</keyword>
<reference evidence="1" key="1">
    <citation type="submission" date="2017-05" db="EMBL/GenBank/DDBJ databases">
        <authorList>
            <consortium name="The Broad Institute Genomics Platform"/>
            <consortium name="The Broad Institute Genomic Center for Infectious Diseases"/>
            <person name="Earl A."/>
            <person name="Manson A."/>
            <person name="Schwartman J."/>
            <person name="Gilmore M."/>
            <person name="Abouelleil A."/>
            <person name="Cao P."/>
            <person name="Chapman S."/>
            <person name="Cusick C."/>
            <person name="Shea T."/>
            <person name="Young S."/>
            <person name="Neafsey D."/>
            <person name="Nusbaum C."/>
            <person name="Birren B."/>
        </authorList>
    </citation>
    <scope>NUCLEOTIDE SEQUENCE</scope>
    <source>
        <strain evidence="1">7F3_DIV0205</strain>
    </source>
</reference>
<accession>A0AAQ3Y565</accession>
<proteinExistence type="predicted"/>
<dbReference type="EMBL" id="CP147244">
    <property type="protein sequence ID" value="WYJ99771.1"/>
    <property type="molecule type" value="Genomic_DNA"/>
</dbReference>
<evidence type="ECO:0000313" key="2">
    <source>
        <dbReference type="Proteomes" id="UP000194948"/>
    </source>
</evidence>
<gene>
    <name evidence="1" type="ORF">A5821_000848</name>
</gene>
<name>A0AAQ3Y565_9ENTE</name>
<dbReference type="AlphaFoldDB" id="A0AAQ3Y565"/>
<protein>
    <submittedName>
        <fullName evidence="1">Uncharacterized protein</fullName>
    </submittedName>
</protein>
<evidence type="ECO:0000313" key="1">
    <source>
        <dbReference type="EMBL" id="WYJ99771.1"/>
    </source>
</evidence>
<sequence length="85" mass="9627">MLDKVLKDLKKNAQKMMIRIRVCNALNQKSYANREKAKSSAKEFLTTTKDEMISITGDLGSSIKGKFGKQVKETLKNQSDKLKSF</sequence>
<dbReference type="RefSeq" id="WP_086313372.1">
    <property type="nucleotide sequence ID" value="NZ_CP147244.1"/>
</dbReference>
<reference evidence="1" key="2">
    <citation type="submission" date="2024-03" db="EMBL/GenBank/DDBJ databases">
        <title>The Genome Sequence of Enterococcus sp. DIV0205d.</title>
        <authorList>
            <consortium name="The Broad Institute Genomics Platform"/>
            <consortium name="The Broad Institute Microbial Omics Core"/>
            <consortium name="The Broad Institute Genomic Center for Infectious Diseases"/>
            <person name="Earl A."/>
            <person name="Manson A."/>
            <person name="Gilmore M."/>
            <person name="Schwartman J."/>
            <person name="Shea T."/>
            <person name="Abouelleil A."/>
            <person name="Cao P."/>
            <person name="Chapman S."/>
            <person name="Cusick C."/>
            <person name="Young S."/>
            <person name="Neafsey D."/>
            <person name="Nusbaum C."/>
            <person name="Birren B."/>
        </authorList>
    </citation>
    <scope>NUCLEOTIDE SEQUENCE</scope>
    <source>
        <strain evidence="1">7F3_DIV0205</strain>
    </source>
</reference>
<dbReference type="Proteomes" id="UP000194948">
    <property type="component" value="Chromosome"/>
</dbReference>